<feature type="signal peptide" evidence="1">
    <location>
        <begin position="1"/>
        <end position="20"/>
    </location>
</feature>
<proteinExistence type="predicted"/>
<gene>
    <name evidence="2" type="ORF">B5F24_06075</name>
</gene>
<reference evidence="3" key="1">
    <citation type="submission" date="2017-04" db="EMBL/GenBank/DDBJ databases">
        <title>Function of individual gut microbiota members based on whole genome sequencing of pure cultures obtained from chicken caecum.</title>
        <authorList>
            <person name="Medvecky M."/>
            <person name="Cejkova D."/>
            <person name="Polansky O."/>
            <person name="Karasova D."/>
            <person name="Kubasova T."/>
            <person name="Cizek A."/>
            <person name="Rychlik I."/>
        </authorList>
    </citation>
    <scope>NUCLEOTIDE SEQUENCE [LARGE SCALE GENOMIC DNA]</scope>
    <source>
        <strain evidence="3">An189</strain>
    </source>
</reference>
<evidence type="ECO:0000313" key="3">
    <source>
        <dbReference type="Proteomes" id="UP000196587"/>
    </source>
</evidence>
<organism evidence="2 3">
    <name type="scientific">Bacteroides clarus</name>
    <dbReference type="NCBI Taxonomy" id="626929"/>
    <lineage>
        <taxon>Bacteria</taxon>
        <taxon>Pseudomonadati</taxon>
        <taxon>Bacteroidota</taxon>
        <taxon>Bacteroidia</taxon>
        <taxon>Bacteroidales</taxon>
        <taxon>Bacteroidaceae</taxon>
        <taxon>Bacteroides</taxon>
    </lineage>
</organism>
<protein>
    <submittedName>
        <fullName evidence="2">SusD/RagB family nutrient-binding outer membrane lipoprotein</fullName>
    </submittedName>
</protein>
<dbReference type="SUPFAM" id="SSF48452">
    <property type="entry name" value="TPR-like"/>
    <property type="match status" value="1"/>
</dbReference>
<dbReference type="RefSeq" id="WP_009122907.1">
    <property type="nucleotide sequence ID" value="NZ_CALIXP010000061.1"/>
</dbReference>
<sequence>MKKKLMIFASSLLIGFTSCNLDINTDPDAPSDVTPDMILPAAENVIAWTVGNAMYNYAGFFAQYYEQMPEAQQYDALIEYDINPSSQIIDRAYTQLYAGALEDLKTISESEDVTPADRFAVSVLRAFSFQLLVDNMDQAPYSEALMGSENPMPKWDGGQAIYEGVLAEMEEAEKELGESAMTCTDLLLNKNVSQWVGFANALRLRMYLRFIDAGVDVAGYTEKVKSLVTANQFFSGDVKFDVYANETSKYNPWYGQNNISLANNHCASYPIIAYMSQTNDIERLAYSFKEAKATKKYEGEIPGVKNNLKGSKFNKDYSGMQYYATKPVYFFTQSELQFLIAEVYIRFINDDAKAKAAYEAGIEADFAARGLTGADALYTTTVSWASATTTDAKLKLIYMQKWVALCYMDHMEAWSEIRRTDCPKLSSKSAADMASGDISGYEAGDLIAPMTNALGGQNMIKRLYPSYSASQLNKNTPTGMKLTDPVWWDKN</sequence>
<dbReference type="Proteomes" id="UP000196587">
    <property type="component" value="Unassembled WGS sequence"/>
</dbReference>
<dbReference type="AlphaFoldDB" id="A0A1Y4JV25"/>
<dbReference type="InterPro" id="IPR041662">
    <property type="entry name" value="SusD-like_2"/>
</dbReference>
<dbReference type="EMBL" id="NFKE01000003">
    <property type="protein sequence ID" value="OUP35526.1"/>
    <property type="molecule type" value="Genomic_DNA"/>
</dbReference>
<accession>A0A1Y4JV25</accession>
<keyword evidence="1" id="KW-0732">Signal</keyword>
<dbReference type="Gene3D" id="1.25.40.390">
    <property type="match status" value="1"/>
</dbReference>
<feature type="chain" id="PRO_5010985320" evidence="1">
    <location>
        <begin position="21"/>
        <end position="491"/>
    </location>
</feature>
<evidence type="ECO:0000313" key="2">
    <source>
        <dbReference type="EMBL" id="OUP35526.1"/>
    </source>
</evidence>
<keyword evidence="2" id="KW-0449">Lipoprotein</keyword>
<dbReference type="Pfam" id="PF12771">
    <property type="entry name" value="SusD-like_2"/>
    <property type="match status" value="1"/>
</dbReference>
<dbReference type="PROSITE" id="PS51257">
    <property type="entry name" value="PROKAR_LIPOPROTEIN"/>
    <property type="match status" value="1"/>
</dbReference>
<evidence type="ECO:0000256" key="1">
    <source>
        <dbReference type="SAM" id="SignalP"/>
    </source>
</evidence>
<comment type="caution">
    <text evidence="2">The sequence shown here is derived from an EMBL/GenBank/DDBJ whole genome shotgun (WGS) entry which is preliminary data.</text>
</comment>
<dbReference type="InterPro" id="IPR011990">
    <property type="entry name" value="TPR-like_helical_dom_sf"/>
</dbReference>
<name>A0A1Y4JV25_9BACE</name>